<dbReference type="SUPFAM" id="SSF54631">
    <property type="entry name" value="CBS-domain pair"/>
    <property type="match status" value="1"/>
</dbReference>
<evidence type="ECO:0000313" key="4">
    <source>
        <dbReference type="EMBL" id="SMF17471.1"/>
    </source>
</evidence>
<dbReference type="OrthoDB" id="5296129at2"/>
<dbReference type="SMART" id="SM00116">
    <property type="entry name" value="CBS"/>
    <property type="match status" value="2"/>
</dbReference>
<dbReference type="STRING" id="1513793.SAMN06296036_106117"/>
<dbReference type="CDD" id="cd04584">
    <property type="entry name" value="CBS_pair_AcuB_like"/>
    <property type="match status" value="1"/>
</dbReference>
<keyword evidence="5" id="KW-1185">Reference proteome</keyword>
<dbReference type="InterPro" id="IPR051462">
    <property type="entry name" value="CBS_domain-containing"/>
</dbReference>
<dbReference type="RefSeq" id="WP_132317915.1">
    <property type="nucleotide sequence ID" value="NZ_FWZT01000006.1"/>
</dbReference>
<dbReference type="InterPro" id="IPR000644">
    <property type="entry name" value="CBS_dom"/>
</dbReference>
<evidence type="ECO:0000259" key="3">
    <source>
        <dbReference type="PROSITE" id="PS51371"/>
    </source>
</evidence>
<dbReference type="PANTHER" id="PTHR48108">
    <property type="entry name" value="CBS DOMAIN-CONTAINING PROTEIN CBSX2, CHLOROPLASTIC"/>
    <property type="match status" value="1"/>
</dbReference>
<dbReference type="Pfam" id="PF00571">
    <property type="entry name" value="CBS"/>
    <property type="match status" value="2"/>
</dbReference>
<keyword evidence="2" id="KW-0129">CBS domain</keyword>
<feature type="domain" description="CBS" evidence="3">
    <location>
        <begin position="9"/>
        <end position="67"/>
    </location>
</feature>
<sequence length="151" mass="16744">MTLHVDHSMTRKIVTIGPETSPDIARRIMKEANFRHLPVINQDGSLVGILSDRDLLSCQNCPSDADSIETVEQCMTPNPLTCTKDISMQEVAKIMIDRKIDCLPIVEGGELVGLITSTDLLELLASGRMSDEPRIPWNFQFANMTPVQPIP</sequence>
<accession>A0A1Y6BM27</accession>
<organism evidence="4 5">
    <name type="scientific">Pseudobacteriovorax antillogorgiicola</name>
    <dbReference type="NCBI Taxonomy" id="1513793"/>
    <lineage>
        <taxon>Bacteria</taxon>
        <taxon>Pseudomonadati</taxon>
        <taxon>Bdellovibrionota</taxon>
        <taxon>Oligoflexia</taxon>
        <taxon>Oligoflexales</taxon>
        <taxon>Pseudobacteriovoracaceae</taxon>
        <taxon>Pseudobacteriovorax</taxon>
    </lineage>
</organism>
<evidence type="ECO:0000256" key="2">
    <source>
        <dbReference type="PROSITE-ProRule" id="PRU00703"/>
    </source>
</evidence>
<dbReference type="AlphaFoldDB" id="A0A1Y6BM27"/>
<name>A0A1Y6BM27_9BACT</name>
<dbReference type="PROSITE" id="PS51371">
    <property type="entry name" value="CBS"/>
    <property type="match status" value="2"/>
</dbReference>
<dbReference type="InterPro" id="IPR046342">
    <property type="entry name" value="CBS_dom_sf"/>
</dbReference>
<keyword evidence="1" id="KW-0677">Repeat</keyword>
<dbReference type="Proteomes" id="UP000192907">
    <property type="component" value="Unassembled WGS sequence"/>
</dbReference>
<evidence type="ECO:0000256" key="1">
    <source>
        <dbReference type="ARBA" id="ARBA00022737"/>
    </source>
</evidence>
<dbReference type="Gene3D" id="3.10.580.10">
    <property type="entry name" value="CBS-domain"/>
    <property type="match status" value="1"/>
</dbReference>
<evidence type="ECO:0000313" key="5">
    <source>
        <dbReference type="Proteomes" id="UP000192907"/>
    </source>
</evidence>
<proteinExistence type="predicted"/>
<feature type="domain" description="CBS" evidence="3">
    <location>
        <begin position="75"/>
        <end position="132"/>
    </location>
</feature>
<gene>
    <name evidence="4" type="ORF">SAMN06296036_106117</name>
</gene>
<protein>
    <submittedName>
        <fullName evidence="4">CBS domain-containing protein</fullName>
    </submittedName>
</protein>
<reference evidence="5" key="1">
    <citation type="submission" date="2017-04" db="EMBL/GenBank/DDBJ databases">
        <authorList>
            <person name="Varghese N."/>
            <person name="Submissions S."/>
        </authorList>
    </citation>
    <scope>NUCLEOTIDE SEQUENCE [LARGE SCALE GENOMIC DNA]</scope>
    <source>
        <strain evidence="5">RKEM611</strain>
    </source>
</reference>
<dbReference type="PANTHER" id="PTHR48108:SF34">
    <property type="entry name" value="CBS DOMAIN-CONTAINING PROTEIN YHCV"/>
    <property type="match status" value="1"/>
</dbReference>
<dbReference type="EMBL" id="FWZT01000006">
    <property type="protein sequence ID" value="SMF17471.1"/>
    <property type="molecule type" value="Genomic_DNA"/>
</dbReference>